<evidence type="ECO:0000313" key="7">
    <source>
        <dbReference type="Proteomes" id="UP000661607"/>
    </source>
</evidence>
<evidence type="ECO:0000259" key="5">
    <source>
        <dbReference type="PROSITE" id="PS51063"/>
    </source>
</evidence>
<dbReference type="PROSITE" id="PS50042">
    <property type="entry name" value="CNMP_BINDING_3"/>
    <property type="match status" value="1"/>
</dbReference>
<dbReference type="Gene3D" id="2.60.120.10">
    <property type="entry name" value="Jelly Rolls"/>
    <property type="match status" value="1"/>
</dbReference>
<evidence type="ECO:0000256" key="3">
    <source>
        <dbReference type="ARBA" id="ARBA00023163"/>
    </source>
</evidence>
<keyword evidence="7" id="KW-1185">Reference proteome</keyword>
<dbReference type="SUPFAM" id="SSF46785">
    <property type="entry name" value="Winged helix' DNA-binding domain"/>
    <property type="match status" value="1"/>
</dbReference>
<name>A0ABR9KDA7_9ACTN</name>
<feature type="domain" description="Cyclic nucleotide-binding" evidence="4">
    <location>
        <begin position="33"/>
        <end position="157"/>
    </location>
</feature>
<protein>
    <submittedName>
        <fullName evidence="6">CRP-like cAMP-binding protein</fullName>
    </submittedName>
</protein>
<dbReference type="InterPro" id="IPR036388">
    <property type="entry name" value="WH-like_DNA-bd_sf"/>
</dbReference>
<keyword evidence="3" id="KW-0804">Transcription</keyword>
<accession>A0ABR9KDA7</accession>
<dbReference type="EMBL" id="JADBEF010000001">
    <property type="protein sequence ID" value="MBE1559796.1"/>
    <property type="molecule type" value="Genomic_DNA"/>
</dbReference>
<proteinExistence type="predicted"/>
<dbReference type="InterPro" id="IPR050397">
    <property type="entry name" value="Env_Response_Regulators"/>
</dbReference>
<dbReference type="InterPro" id="IPR036390">
    <property type="entry name" value="WH_DNA-bd_sf"/>
</dbReference>
<dbReference type="CDD" id="cd00038">
    <property type="entry name" value="CAP_ED"/>
    <property type="match status" value="1"/>
</dbReference>
<dbReference type="SUPFAM" id="SSF51206">
    <property type="entry name" value="cAMP-binding domain-like"/>
    <property type="match status" value="1"/>
</dbReference>
<dbReference type="PRINTS" id="PR00034">
    <property type="entry name" value="HTHCRP"/>
</dbReference>
<evidence type="ECO:0000256" key="1">
    <source>
        <dbReference type="ARBA" id="ARBA00023015"/>
    </source>
</evidence>
<comment type="caution">
    <text evidence="6">The sequence shown here is derived from an EMBL/GenBank/DDBJ whole genome shotgun (WGS) entry which is preliminary data.</text>
</comment>
<feature type="domain" description="HTH crp-type" evidence="5">
    <location>
        <begin position="171"/>
        <end position="244"/>
    </location>
</feature>
<dbReference type="SMART" id="SM00419">
    <property type="entry name" value="HTH_CRP"/>
    <property type="match status" value="1"/>
</dbReference>
<dbReference type="Pfam" id="PF13545">
    <property type="entry name" value="HTH_Crp_2"/>
    <property type="match status" value="1"/>
</dbReference>
<gene>
    <name evidence="6" type="ORF">H4W81_002575</name>
</gene>
<dbReference type="InterPro" id="IPR000595">
    <property type="entry name" value="cNMP-bd_dom"/>
</dbReference>
<dbReference type="InterPro" id="IPR012318">
    <property type="entry name" value="HTH_CRP"/>
</dbReference>
<dbReference type="InterPro" id="IPR018490">
    <property type="entry name" value="cNMP-bd_dom_sf"/>
</dbReference>
<dbReference type="InterPro" id="IPR014710">
    <property type="entry name" value="RmlC-like_jellyroll"/>
</dbReference>
<dbReference type="Gene3D" id="1.10.10.10">
    <property type="entry name" value="Winged helix-like DNA-binding domain superfamily/Winged helix DNA-binding domain"/>
    <property type="match status" value="1"/>
</dbReference>
<evidence type="ECO:0000313" key="6">
    <source>
        <dbReference type="EMBL" id="MBE1559796.1"/>
    </source>
</evidence>
<keyword evidence="2" id="KW-0238">DNA-binding</keyword>
<dbReference type="Pfam" id="PF00027">
    <property type="entry name" value="cNMP_binding"/>
    <property type="match status" value="1"/>
</dbReference>
<dbReference type="PANTHER" id="PTHR24567:SF74">
    <property type="entry name" value="HTH-TYPE TRANSCRIPTIONAL REGULATOR ARCR"/>
    <property type="match status" value="1"/>
</dbReference>
<dbReference type="PROSITE" id="PS51063">
    <property type="entry name" value="HTH_CRP_2"/>
    <property type="match status" value="1"/>
</dbReference>
<dbReference type="PANTHER" id="PTHR24567">
    <property type="entry name" value="CRP FAMILY TRANSCRIPTIONAL REGULATORY PROTEIN"/>
    <property type="match status" value="1"/>
</dbReference>
<reference evidence="6 7" key="1">
    <citation type="submission" date="2020-10" db="EMBL/GenBank/DDBJ databases">
        <title>Sequencing the genomes of 1000 actinobacteria strains.</title>
        <authorList>
            <person name="Klenk H.-P."/>
        </authorList>
    </citation>
    <scope>NUCLEOTIDE SEQUENCE [LARGE SCALE GENOMIC DNA]</scope>
    <source>
        <strain evidence="6 7">DSM 43748</strain>
    </source>
</reference>
<dbReference type="RefSeq" id="WP_192775016.1">
    <property type="nucleotide sequence ID" value="NZ_BAAASY010000045.1"/>
</dbReference>
<organism evidence="6 7">
    <name type="scientific">Nonomuraea africana</name>
    <dbReference type="NCBI Taxonomy" id="46171"/>
    <lineage>
        <taxon>Bacteria</taxon>
        <taxon>Bacillati</taxon>
        <taxon>Actinomycetota</taxon>
        <taxon>Actinomycetes</taxon>
        <taxon>Streptosporangiales</taxon>
        <taxon>Streptosporangiaceae</taxon>
        <taxon>Nonomuraea</taxon>
    </lineage>
</organism>
<evidence type="ECO:0000259" key="4">
    <source>
        <dbReference type="PROSITE" id="PS50042"/>
    </source>
</evidence>
<keyword evidence="1" id="KW-0805">Transcription regulation</keyword>
<evidence type="ECO:0000256" key="2">
    <source>
        <dbReference type="ARBA" id="ARBA00023125"/>
    </source>
</evidence>
<sequence length="298" mass="33349">MSTRPAEERAPVPVTSARRKLALEAQGFRHNSFWVGLGKAGRKALLSVGRWKRYAGPHDAIYRRGQNSDFAFVLLDGHVKAVLNADTRHPTMLALRYPGQILGEDEALEVSGTPVRAMTMQPLHRVEGILITRDRFQGFLNQHPTAWPALSRELLTRLNEAEERLGQQASEAANSRLAKALVSLIDYPMAVRLGSSRMAVPLTQAELASWIGASRETVERILRDWRDRDIVATAYRSIVVLRPNDLIRISGLLRHWSVPLNHPSAAPHFVQARARVARRLYPSAIGSRPRPQPVSPIR</sequence>
<dbReference type="Proteomes" id="UP000661607">
    <property type="component" value="Unassembled WGS sequence"/>
</dbReference>